<dbReference type="AlphaFoldDB" id="A0A5P9CG87"/>
<dbReference type="EMBL" id="CP045350">
    <property type="protein sequence ID" value="QFT25061.1"/>
    <property type="molecule type" value="Genomic_DNA"/>
</dbReference>
<dbReference type="InterPro" id="IPR043129">
    <property type="entry name" value="ATPase_NBD"/>
</dbReference>
<accession>A0A5P9CG87</accession>
<reference evidence="1 2" key="1">
    <citation type="submission" date="2019-10" db="EMBL/GenBank/DDBJ databases">
        <title>Complete genome sequence of Vibrio sp. strain THAF100, isolated from non-filtered water from the water column of tank 6 of a marine aquarium containing stony-coral fragments. Water maintained at 26 degree C.</title>
        <authorList>
            <person name="Ruckert C."/>
            <person name="Franco A."/>
            <person name="Kalinowski J."/>
            <person name="Glaeser S."/>
        </authorList>
    </citation>
    <scope>NUCLEOTIDE SEQUENCE [LARGE SCALE GENOMIC DNA]</scope>
    <source>
        <strain evidence="1 2">THAF100</strain>
    </source>
</reference>
<dbReference type="Proteomes" id="UP000326936">
    <property type="component" value="Chromosome"/>
</dbReference>
<name>A0A5P9CG87_9VIBR</name>
<evidence type="ECO:0000313" key="1">
    <source>
        <dbReference type="EMBL" id="QFT25061.1"/>
    </source>
</evidence>
<dbReference type="PANTHER" id="PTHR32432:SF3">
    <property type="entry name" value="ETHANOLAMINE UTILIZATION PROTEIN EUTJ"/>
    <property type="match status" value="1"/>
</dbReference>
<gene>
    <name evidence="1" type="ORF">FIV01_01125</name>
</gene>
<keyword evidence="2" id="KW-1185">Reference proteome</keyword>
<evidence type="ECO:0000313" key="2">
    <source>
        <dbReference type="Proteomes" id="UP000326936"/>
    </source>
</evidence>
<dbReference type="PANTHER" id="PTHR32432">
    <property type="entry name" value="CELL DIVISION PROTEIN FTSA-RELATED"/>
    <property type="match status" value="1"/>
</dbReference>
<dbReference type="Gene3D" id="3.30.420.40">
    <property type="match status" value="1"/>
</dbReference>
<dbReference type="Pfam" id="PF11104">
    <property type="entry name" value="PilM_2"/>
    <property type="match status" value="1"/>
</dbReference>
<dbReference type="KEGG" id="vaq:FIV01_01125"/>
<dbReference type="SUPFAM" id="SSF53067">
    <property type="entry name" value="Actin-like ATPase domain"/>
    <property type="match status" value="1"/>
</dbReference>
<dbReference type="InterPro" id="IPR050696">
    <property type="entry name" value="FtsA/MreB"/>
</dbReference>
<sequence length="307" mass="34872">MSQSFITGVDIGHKFIKAVVLKPGKNTCKLVGCYQVSVDADILTDNDRSNYQEIVKKLKELRKALPLFSRKVCLSIPDNMVITKQLQLDSRLNQDEFQFAIKQALSEHLVIDPNQLYFDFVALPSHSETHSRVYQVCAAHKHNIDDLMSVCSQARLKPLFINPCSFNLMQIWRNAVAHYQQDSWLLIELNSFQLAVYFESELQGCVYHEFEAGSTKVTLSNGLRSLYLHIQLSNIKPEGVWLTGESRLSSELVLESIPEWKLTCIVLPLLKLVESNINNQPLLFGEFSRALGLALSGKQWLESLDDT</sequence>
<proteinExistence type="predicted"/>
<organism evidence="1 2">
    <name type="scientific">Vibrio aquimaris</name>
    <dbReference type="NCBI Taxonomy" id="2587862"/>
    <lineage>
        <taxon>Bacteria</taxon>
        <taxon>Pseudomonadati</taxon>
        <taxon>Pseudomonadota</taxon>
        <taxon>Gammaproteobacteria</taxon>
        <taxon>Vibrionales</taxon>
        <taxon>Vibrionaceae</taxon>
        <taxon>Vibrio</taxon>
    </lineage>
</organism>
<dbReference type="InterPro" id="IPR005883">
    <property type="entry name" value="PilM"/>
</dbReference>
<dbReference type="RefSeq" id="WP_152429371.1">
    <property type="nucleotide sequence ID" value="NZ_CBCSDK010000006.1"/>
</dbReference>
<protein>
    <submittedName>
        <fullName evidence="1">Competence protein A</fullName>
    </submittedName>
</protein>
<dbReference type="OrthoDB" id="9773403at2"/>